<dbReference type="AlphaFoldDB" id="A0A239WJ68"/>
<evidence type="ECO:0000259" key="1">
    <source>
        <dbReference type="PROSITE" id="PS50937"/>
    </source>
</evidence>
<dbReference type="InterPro" id="IPR009061">
    <property type="entry name" value="DNA-bd_dom_put_sf"/>
</dbReference>
<dbReference type="SUPFAM" id="SSF46955">
    <property type="entry name" value="Putative DNA-binding domain"/>
    <property type="match status" value="1"/>
</dbReference>
<dbReference type="InterPro" id="IPR000551">
    <property type="entry name" value="MerR-type_HTH_dom"/>
</dbReference>
<dbReference type="GO" id="GO:0006355">
    <property type="term" value="P:regulation of DNA-templated transcription"/>
    <property type="evidence" value="ECO:0007669"/>
    <property type="project" value="InterPro"/>
</dbReference>
<reference evidence="2 3" key="1">
    <citation type="submission" date="2017-06" db="EMBL/GenBank/DDBJ databases">
        <authorList>
            <consortium name="Pathogen Informatics"/>
        </authorList>
    </citation>
    <scope>NUCLEOTIDE SEQUENCE [LARGE SCALE GENOMIC DNA]</scope>
    <source>
        <strain evidence="2 3">NCTC11291</strain>
    </source>
</reference>
<feature type="domain" description="HTH merR-type" evidence="1">
    <location>
        <begin position="1"/>
        <end position="39"/>
    </location>
</feature>
<gene>
    <name evidence="2" type="ORF">SAMEA4504048_00290</name>
</gene>
<organism evidence="2 3">
    <name type="scientific">Streptococcus acidominimus</name>
    <dbReference type="NCBI Taxonomy" id="1326"/>
    <lineage>
        <taxon>Bacteria</taxon>
        <taxon>Bacillati</taxon>
        <taxon>Bacillota</taxon>
        <taxon>Bacilli</taxon>
        <taxon>Lactobacillales</taxon>
        <taxon>Streptococcaceae</taxon>
        <taxon>Streptococcus</taxon>
    </lineage>
</organism>
<evidence type="ECO:0000313" key="2">
    <source>
        <dbReference type="EMBL" id="SNV33918.1"/>
    </source>
</evidence>
<evidence type="ECO:0000313" key="3">
    <source>
        <dbReference type="Proteomes" id="UP000215144"/>
    </source>
</evidence>
<dbReference type="EMBL" id="LT906454">
    <property type="protein sequence ID" value="SNV33918.1"/>
    <property type="molecule type" value="Genomic_DNA"/>
</dbReference>
<dbReference type="GO" id="GO:0003677">
    <property type="term" value="F:DNA binding"/>
    <property type="evidence" value="ECO:0007669"/>
    <property type="project" value="InterPro"/>
</dbReference>
<proteinExistence type="predicted"/>
<dbReference type="KEGG" id="saco:SAME_00290"/>
<dbReference type="Pfam" id="PF13411">
    <property type="entry name" value="MerR_1"/>
    <property type="match status" value="1"/>
</dbReference>
<name>A0A239WJ68_STRAI</name>
<dbReference type="PROSITE" id="PS50937">
    <property type="entry name" value="HTH_MERR_2"/>
    <property type="match status" value="1"/>
</dbReference>
<sequence length="46" mass="5469">MTEGGRRLYSAQDLEKLRWICFLRDLDFSIKAIQENLTEEHSDQVL</sequence>
<dbReference type="Gene3D" id="1.10.1660.10">
    <property type="match status" value="1"/>
</dbReference>
<accession>A0A239WJ68</accession>
<protein>
    <submittedName>
        <fullName evidence="2">MerR family transcriptional regulator</fullName>
    </submittedName>
</protein>
<dbReference type="Proteomes" id="UP000215144">
    <property type="component" value="Chromosome 1"/>
</dbReference>